<evidence type="ECO:0000256" key="3">
    <source>
        <dbReference type="ARBA" id="ARBA00022741"/>
    </source>
</evidence>
<keyword evidence="3" id="KW-0547">Nucleotide-binding</keyword>
<comment type="caution">
    <text evidence="6">The sequence shown here is derived from an EMBL/GenBank/DDBJ whole genome shotgun (WGS) entry which is preliminary data.</text>
</comment>
<keyword evidence="2" id="KW-0813">Transport</keyword>
<dbReference type="InterPro" id="IPR050093">
    <property type="entry name" value="ABC_SmlMolc_Importer"/>
</dbReference>
<evidence type="ECO:0000313" key="7">
    <source>
        <dbReference type="Proteomes" id="UP001589692"/>
    </source>
</evidence>
<evidence type="ECO:0000313" key="6">
    <source>
        <dbReference type="EMBL" id="MFB9949017.1"/>
    </source>
</evidence>
<comment type="similarity">
    <text evidence="1">Belongs to the ABC transporter superfamily.</text>
</comment>
<dbReference type="InterPro" id="IPR027417">
    <property type="entry name" value="P-loop_NTPase"/>
</dbReference>
<dbReference type="PROSITE" id="PS00211">
    <property type="entry name" value="ABC_TRANSPORTER_1"/>
    <property type="match status" value="1"/>
</dbReference>
<dbReference type="Pfam" id="PF08402">
    <property type="entry name" value="TOBE_2"/>
    <property type="match status" value="1"/>
</dbReference>
<dbReference type="PANTHER" id="PTHR42781">
    <property type="entry name" value="SPERMIDINE/PUTRESCINE IMPORT ATP-BINDING PROTEIN POTA"/>
    <property type="match status" value="1"/>
</dbReference>
<dbReference type="Gene3D" id="3.40.50.300">
    <property type="entry name" value="P-loop containing nucleotide triphosphate hydrolases"/>
    <property type="match status" value="1"/>
</dbReference>
<protein>
    <submittedName>
        <fullName evidence="6">ABC transporter ATP-binding protein</fullName>
    </submittedName>
</protein>
<dbReference type="InterPro" id="IPR003439">
    <property type="entry name" value="ABC_transporter-like_ATP-bd"/>
</dbReference>
<dbReference type="Pfam" id="PF00005">
    <property type="entry name" value="ABC_tran"/>
    <property type="match status" value="1"/>
</dbReference>
<dbReference type="InterPro" id="IPR003593">
    <property type="entry name" value="AAA+_ATPase"/>
</dbReference>
<dbReference type="GO" id="GO:0005524">
    <property type="term" value="F:ATP binding"/>
    <property type="evidence" value="ECO:0007669"/>
    <property type="project" value="UniProtKB-KW"/>
</dbReference>
<sequence length="356" mass="38397">MAKVEVKALTKRYSDVVALDGVSLHAESGELISLLGPSGCGKSTTLRCLAGFLSPDSGDINVDGQSIVATPSNRRDFGVVFQNYALFPHMTVAENVGYGLLFRKIPKSGHRPRIDSALRMVRLTGLADRLPKALSGGQQQRVALARALVIEPRLLLLDEPLANLDARLRDEVRWLIREVQQQSGMTAFYVTHDQAEAMAISDKVAVMKSGRVAQFATPREIYQRPSERYVADFTGEANFLAAKVVDGSSGAFRVEVSGRTLDVRGIASLKAGDRAELLLRPESLGLVADDEPPTALFRGTVSKAAFLGASQHCEVALATGGMLKLAVPPNTFISIGQHVGISVDLDHAWLMPEVKP</sequence>
<evidence type="ECO:0000256" key="2">
    <source>
        <dbReference type="ARBA" id="ARBA00022448"/>
    </source>
</evidence>
<gene>
    <name evidence="6" type="ORF">ACFFP0_09180</name>
</gene>
<reference evidence="6 7" key="1">
    <citation type="submission" date="2024-09" db="EMBL/GenBank/DDBJ databases">
        <authorList>
            <person name="Sun Q."/>
            <person name="Mori K."/>
        </authorList>
    </citation>
    <scope>NUCLEOTIDE SEQUENCE [LARGE SCALE GENOMIC DNA]</scope>
    <source>
        <strain evidence="6 7">TBRC 4938</strain>
    </source>
</reference>
<proteinExistence type="inferred from homology"/>
<dbReference type="PROSITE" id="PS50893">
    <property type="entry name" value="ABC_TRANSPORTER_2"/>
    <property type="match status" value="1"/>
</dbReference>
<dbReference type="EMBL" id="JBHMAA010000011">
    <property type="protein sequence ID" value="MFB9949017.1"/>
    <property type="molecule type" value="Genomic_DNA"/>
</dbReference>
<dbReference type="SUPFAM" id="SSF50331">
    <property type="entry name" value="MOP-like"/>
    <property type="match status" value="1"/>
</dbReference>
<dbReference type="InterPro" id="IPR017871">
    <property type="entry name" value="ABC_transporter-like_CS"/>
</dbReference>
<dbReference type="PANTHER" id="PTHR42781:SF4">
    <property type="entry name" value="SPERMIDINE_PUTRESCINE IMPORT ATP-BINDING PROTEIN POTA"/>
    <property type="match status" value="1"/>
</dbReference>
<dbReference type="InterPro" id="IPR013611">
    <property type="entry name" value="Transp-assoc_OB_typ2"/>
</dbReference>
<dbReference type="Gene3D" id="2.40.50.100">
    <property type="match status" value="1"/>
</dbReference>
<dbReference type="Proteomes" id="UP001589692">
    <property type="component" value="Unassembled WGS sequence"/>
</dbReference>
<dbReference type="SUPFAM" id="SSF52540">
    <property type="entry name" value="P-loop containing nucleoside triphosphate hydrolases"/>
    <property type="match status" value="1"/>
</dbReference>
<evidence type="ECO:0000256" key="4">
    <source>
        <dbReference type="ARBA" id="ARBA00022840"/>
    </source>
</evidence>
<feature type="domain" description="ABC transporter" evidence="5">
    <location>
        <begin position="4"/>
        <end position="234"/>
    </location>
</feature>
<keyword evidence="4 6" id="KW-0067">ATP-binding</keyword>
<keyword evidence="7" id="KW-1185">Reference proteome</keyword>
<dbReference type="SMART" id="SM00382">
    <property type="entry name" value="AAA"/>
    <property type="match status" value="1"/>
</dbReference>
<dbReference type="InterPro" id="IPR008995">
    <property type="entry name" value="Mo/tungstate-bd_C_term_dom"/>
</dbReference>
<dbReference type="RefSeq" id="WP_377259368.1">
    <property type="nucleotide sequence ID" value="NZ_JBHMAA010000011.1"/>
</dbReference>
<accession>A0ABV6AEM3</accession>
<evidence type="ECO:0000259" key="5">
    <source>
        <dbReference type="PROSITE" id="PS50893"/>
    </source>
</evidence>
<organism evidence="6 7">
    <name type="scientific">Rhizobium puerariae</name>
    <dbReference type="NCBI Taxonomy" id="1585791"/>
    <lineage>
        <taxon>Bacteria</taxon>
        <taxon>Pseudomonadati</taxon>
        <taxon>Pseudomonadota</taxon>
        <taxon>Alphaproteobacteria</taxon>
        <taxon>Hyphomicrobiales</taxon>
        <taxon>Rhizobiaceae</taxon>
        <taxon>Rhizobium/Agrobacterium group</taxon>
        <taxon>Rhizobium</taxon>
    </lineage>
</organism>
<evidence type="ECO:0000256" key="1">
    <source>
        <dbReference type="ARBA" id="ARBA00005417"/>
    </source>
</evidence>
<name>A0ABV6AEM3_9HYPH</name>